<keyword evidence="2" id="KW-1185">Reference proteome</keyword>
<name>D7L9A7_ARALL</name>
<reference evidence="2" key="1">
    <citation type="journal article" date="2011" name="Nat. Genet.">
        <title>The Arabidopsis lyrata genome sequence and the basis of rapid genome size change.</title>
        <authorList>
            <person name="Hu T.T."/>
            <person name="Pattyn P."/>
            <person name="Bakker E.G."/>
            <person name="Cao J."/>
            <person name="Cheng J.-F."/>
            <person name="Clark R.M."/>
            <person name="Fahlgren N."/>
            <person name="Fawcett J.A."/>
            <person name="Grimwood J."/>
            <person name="Gundlach H."/>
            <person name="Haberer G."/>
            <person name="Hollister J.D."/>
            <person name="Ossowski S."/>
            <person name="Ottilar R.P."/>
            <person name="Salamov A.A."/>
            <person name="Schneeberger K."/>
            <person name="Spannagl M."/>
            <person name="Wang X."/>
            <person name="Yang L."/>
            <person name="Nasrallah M.E."/>
            <person name="Bergelson J."/>
            <person name="Carrington J.C."/>
            <person name="Gaut B.S."/>
            <person name="Schmutz J."/>
            <person name="Mayer K.F.X."/>
            <person name="Van de Peer Y."/>
            <person name="Grigoriev I.V."/>
            <person name="Nordborg M."/>
            <person name="Weigel D."/>
            <person name="Guo Y.-L."/>
        </authorList>
    </citation>
    <scope>NUCLEOTIDE SEQUENCE [LARGE SCALE GENOMIC DNA]</scope>
    <source>
        <strain evidence="2">cv. MN47</strain>
    </source>
</reference>
<dbReference type="Gramene" id="Al_scaffold_0003_3038">
    <property type="protein sequence ID" value="Al_scaffold_0003_3038"/>
    <property type="gene ID" value="Al_scaffold_0003_3038"/>
</dbReference>
<dbReference type="EMBL" id="GL348715">
    <property type="protein sequence ID" value="EFH59975.1"/>
    <property type="molecule type" value="Genomic_DNA"/>
</dbReference>
<organism evidence="2">
    <name type="scientific">Arabidopsis lyrata subsp. lyrata</name>
    <name type="common">Lyre-leaved rock-cress</name>
    <dbReference type="NCBI Taxonomy" id="81972"/>
    <lineage>
        <taxon>Eukaryota</taxon>
        <taxon>Viridiplantae</taxon>
        <taxon>Streptophyta</taxon>
        <taxon>Embryophyta</taxon>
        <taxon>Tracheophyta</taxon>
        <taxon>Spermatophyta</taxon>
        <taxon>Magnoliopsida</taxon>
        <taxon>eudicotyledons</taxon>
        <taxon>Gunneridae</taxon>
        <taxon>Pentapetalae</taxon>
        <taxon>rosids</taxon>
        <taxon>malvids</taxon>
        <taxon>Brassicales</taxon>
        <taxon>Brassicaceae</taxon>
        <taxon>Camelineae</taxon>
        <taxon>Arabidopsis</taxon>
    </lineage>
</organism>
<protein>
    <submittedName>
        <fullName evidence="1">Predicted protein</fullName>
    </submittedName>
</protein>
<dbReference type="Proteomes" id="UP000008694">
    <property type="component" value="Unassembled WGS sequence"/>
</dbReference>
<accession>D7L9A7</accession>
<proteinExistence type="predicted"/>
<evidence type="ECO:0000313" key="2">
    <source>
        <dbReference type="Proteomes" id="UP000008694"/>
    </source>
</evidence>
<dbReference type="AlphaFoldDB" id="D7L9A7"/>
<dbReference type="HOGENOM" id="CLU_2888795_0_0_1"/>
<sequence>MDDTLKKKAESRVSFDTNPLKPLGDLLEREGLLTQRSGIKVDINYELCREKVTEVIHCANEVG</sequence>
<gene>
    <name evidence="1" type="ORF">ARALYDRAFT_673841</name>
</gene>
<evidence type="ECO:0000313" key="1">
    <source>
        <dbReference type="EMBL" id="EFH59975.1"/>
    </source>
</evidence>